<dbReference type="RefSeq" id="WP_209659213.1">
    <property type="nucleotide sequence ID" value="NZ_JAGGLI010000004.1"/>
</dbReference>
<dbReference type="EC" id="4.6.1.17" evidence="3"/>
<protein>
    <recommendedName>
        <fullName evidence="3">cyclic pyranopterin monophosphate synthase</fullName>
        <ecNumber evidence="3">4.6.1.17</ecNumber>
    </recommendedName>
</protein>
<evidence type="ECO:0000256" key="2">
    <source>
        <dbReference type="ARBA" id="ARBA00005046"/>
    </source>
</evidence>
<dbReference type="NCBIfam" id="NF006870">
    <property type="entry name" value="PRK09364.1"/>
    <property type="match status" value="1"/>
</dbReference>
<dbReference type="InterPro" id="IPR023045">
    <property type="entry name" value="MoaC"/>
</dbReference>
<reference evidence="7 8" key="1">
    <citation type="submission" date="2021-03" db="EMBL/GenBank/DDBJ databases">
        <title>Genomic Encyclopedia of Type Strains, Phase IV (KMG-IV): sequencing the most valuable type-strain genomes for metagenomic binning, comparative biology and taxonomic classification.</title>
        <authorList>
            <person name="Goeker M."/>
        </authorList>
    </citation>
    <scope>NUCLEOTIDE SEQUENCE [LARGE SCALE GENOMIC DNA]</scope>
    <source>
        <strain evidence="7 8">DSM 27512</strain>
    </source>
</reference>
<dbReference type="InterPro" id="IPR047594">
    <property type="entry name" value="MoaC_bact/euk"/>
</dbReference>
<dbReference type="SUPFAM" id="SSF55040">
    <property type="entry name" value="Molybdenum cofactor biosynthesis protein C, MoaC"/>
    <property type="match status" value="1"/>
</dbReference>
<dbReference type="EMBL" id="JAGGLI010000004">
    <property type="protein sequence ID" value="MBP2026825.1"/>
    <property type="molecule type" value="Genomic_DNA"/>
</dbReference>
<dbReference type="PANTHER" id="PTHR22960:SF0">
    <property type="entry name" value="MOLYBDENUM COFACTOR BIOSYNTHESIS PROTEIN 1"/>
    <property type="match status" value="1"/>
</dbReference>
<evidence type="ECO:0000256" key="3">
    <source>
        <dbReference type="ARBA" id="ARBA00012575"/>
    </source>
</evidence>
<dbReference type="CDD" id="cd01420">
    <property type="entry name" value="MoaC_PE"/>
    <property type="match status" value="1"/>
</dbReference>
<dbReference type="InterPro" id="IPR036522">
    <property type="entry name" value="MoaC_sf"/>
</dbReference>
<dbReference type="Gene3D" id="3.30.70.640">
    <property type="entry name" value="Molybdopterin cofactor biosynthesis C (MoaC) domain"/>
    <property type="match status" value="1"/>
</dbReference>
<comment type="catalytic activity">
    <reaction evidence="1">
        <text>(8S)-3',8-cyclo-7,8-dihydroguanosine 5'-triphosphate = cyclic pyranopterin phosphate + diphosphate</text>
        <dbReference type="Rhea" id="RHEA:49580"/>
        <dbReference type="ChEBI" id="CHEBI:33019"/>
        <dbReference type="ChEBI" id="CHEBI:59648"/>
        <dbReference type="ChEBI" id="CHEBI:131766"/>
        <dbReference type="EC" id="4.6.1.17"/>
    </reaction>
</comment>
<evidence type="ECO:0000256" key="1">
    <source>
        <dbReference type="ARBA" id="ARBA00001637"/>
    </source>
</evidence>
<name>A0ABS4KGD5_9FIRM</name>
<dbReference type="PANTHER" id="PTHR22960">
    <property type="entry name" value="MOLYBDOPTERIN COFACTOR SYNTHESIS PROTEIN A"/>
    <property type="match status" value="1"/>
</dbReference>
<dbReference type="InterPro" id="IPR050105">
    <property type="entry name" value="MoCo_biosynth_MoaA/MoaC"/>
</dbReference>
<evidence type="ECO:0000259" key="6">
    <source>
        <dbReference type="Pfam" id="PF01967"/>
    </source>
</evidence>
<dbReference type="Proteomes" id="UP001314903">
    <property type="component" value="Unassembled WGS sequence"/>
</dbReference>
<dbReference type="NCBIfam" id="TIGR00581">
    <property type="entry name" value="moaC"/>
    <property type="match status" value="1"/>
</dbReference>
<keyword evidence="8" id="KW-1185">Reference proteome</keyword>
<comment type="caution">
    <text evidence="7">The sequence shown here is derived from an EMBL/GenBank/DDBJ whole genome shotgun (WGS) entry which is preliminary data.</text>
</comment>
<comment type="pathway">
    <text evidence="2">Cofactor biosynthesis; molybdopterin biosynthesis.</text>
</comment>
<accession>A0ABS4KGD5</accession>
<organism evidence="7 8">
    <name type="scientific">Acetoanaerobium pronyense</name>
    <dbReference type="NCBI Taxonomy" id="1482736"/>
    <lineage>
        <taxon>Bacteria</taxon>
        <taxon>Bacillati</taxon>
        <taxon>Bacillota</taxon>
        <taxon>Clostridia</taxon>
        <taxon>Peptostreptococcales</taxon>
        <taxon>Filifactoraceae</taxon>
        <taxon>Acetoanaerobium</taxon>
    </lineage>
</organism>
<proteinExistence type="predicted"/>
<evidence type="ECO:0000313" key="7">
    <source>
        <dbReference type="EMBL" id="MBP2026825.1"/>
    </source>
</evidence>
<feature type="domain" description="Molybdopterin cofactor biosynthesis C (MoaC)" evidence="6">
    <location>
        <begin position="13"/>
        <end position="146"/>
    </location>
</feature>
<keyword evidence="5" id="KW-0456">Lyase</keyword>
<dbReference type="Pfam" id="PF01967">
    <property type="entry name" value="MoaC"/>
    <property type="match status" value="1"/>
</dbReference>
<gene>
    <name evidence="7" type="ORF">J2Z35_000616</name>
</gene>
<evidence type="ECO:0000256" key="4">
    <source>
        <dbReference type="ARBA" id="ARBA00023150"/>
    </source>
</evidence>
<dbReference type="InterPro" id="IPR002820">
    <property type="entry name" value="Mopterin_CF_biosynth-C_dom"/>
</dbReference>
<sequence length="156" mass="17312">MLTHIKENVGAVMVDVGEKKETTREAIAEAEIFVGKEIIKAIKEYKVKKGDVIAVAQVAGIMASKKTWDLIPMCHNINLSGCEIDFETKDESIKIYSIVRCQGKTGVEMEALTSVSIAALTIYDMVKSISKDMEIKYIRLNEKKGGKSGHYQRGEL</sequence>
<keyword evidence="4" id="KW-0501">Molybdenum cofactor biosynthesis</keyword>
<evidence type="ECO:0000313" key="8">
    <source>
        <dbReference type="Proteomes" id="UP001314903"/>
    </source>
</evidence>
<evidence type="ECO:0000256" key="5">
    <source>
        <dbReference type="ARBA" id="ARBA00023239"/>
    </source>
</evidence>